<dbReference type="InterPro" id="IPR001650">
    <property type="entry name" value="Helicase_C-like"/>
</dbReference>
<dbReference type="OrthoDB" id="10261556at2759"/>
<dbReference type="Pfam" id="PF00270">
    <property type="entry name" value="DEAD"/>
    <property type="match status" value="1"/>
</dbReference>
<dbReference type="Gene3D" id="3.40.50.300">
    <property type="entry name" value="P-loop containing nucleotide triphosphate hydrolases"/>
    <property type="match status" value="2"/>
</dbReference>
<dbReference type="GeneID" id="19017034"/>
<evidence type="ECO:0000256" key="7">
    <source>
        <dbReference type="ARBA" id="ARBA00034808"/>
    </source>
</evidence>
<dbReference type="RefSeq" id="XP_007514326.1">
    <property type="nucleotide sequence ID" value="XM_007514264.1"/>
</dbReference>
<gene>
    <name evidence="11" type="ORF">Bathy03g04970</name>
</gene>
<dbReference type="PROSITE" id="PS51192">
    <property type="entry name" value="HELICASE_ATP_BIND_1"/>
    <property type="match status" value="1"/>
</dbReference>
<keyword evidence="4 11" id="KW-0347">Helicase</keyword>
<evidence type="ECO:0000256" key="4">
    <source>
        <dbReference type="ARBA" id="ARBA00022806"/>
    </source>
</evidence>
<dbReference type="eggNOG" id="KOG0351">
    <property type="taxonomic scope" value="Eukaryota"/>
</dbReference>
<dbReference type="GO" id="GO:0016787">
    <property type="term" value="F:hydrolase activity"/>
    <property type="evidence" value="ECO:0007669"/>
    <property type="project" value="UniProtKB-KW"/>
</dbReference>
<dbReference type="PROSITE" id="PS51194">
    <property type="entry name" value="HELICASE_CTER"/>
    <property type="match status" value="1"/>
</dbReference>
<evidence type="ECO:0000256" key="5">
    <source>
        <dbReference type="ARBA" id="ARBA00022840"/>
    </source>
</evidence>
<dbReference type="GO" id="GO:0005524">
    <property type="term" value="F:ATP binding"/>
    <property type="evidence" value="ECO:0007669"/>
    <property type="project" value="UniProtKB-KW"/>
</dbReference>
<dbReference type="PANTHER" id="PTHR13710">
    <property type="entry name" value="DNA HELICASE RECQ FAMILY MEMBER"/>
    <property type="match status" value="1"/>
</dbReference>
<feature type="region of interest" description="Disordered" evidence="8">
    <location>
        <begin position="73"/>
        <end position="162"/>
    </location>
</feature>
<dbReference type="KEGG" id="bpg:Bathy03g04970"/>
<proteinExistence type="inferred from homology"/>
<evidence type="ECO:0000259" key="10">
    <source>
        <dbReference type="PROSITE" id="PS51194"/>
    </source>
</evidence>
<accession>K8F2K1</accession>
<feature type="compositionally biased region" description="Acidic residues" evidence="8">
    <location>
        <begin position="106"/>
        <end position="115"/>
    </location>
</feature>
<evidence type="ECO:0000256" key="8">
    <source>
        <dbReference type="SAM" id="MobiDB-lite"/>
    </source>
</evidence>
<evidence type="ECO:0000313" key="11">
    <source>
        <dbReference type="EMBL" id="CCO15763.1"/>
    </source>
</evidence>
<feature type="compositionally biased region" description="Low complexity" evidence="8">
    <location>
        <begin position="334"/>
        <end position="351"/>
    </location>
</feature>
<dbReference type="SMART" id="SM00487">
    <property type="entry name" value="DEXDc"/>
    <property type="match status" value="1"/>
</dbReference>
<dbReference type="NCBIfam" id="TIGR00614">
    <property type="entry name" value="recQ_fam"/>
    <property type="match status" value="1"/>
</dbReference>
<keyword evidence="5" id="KW-0067">ATP-binding</keyword>
<feature type="region of interest" description="Disordered" evidence="8">
    <location>
        <begin position="1155"/>
        <end position="1177"/>
    </location>
</feature>
<dbReference type="GO" id="GO:0000724">
    <property type="term" value="P:double-strand break repair via homologous recombination"/>
    <property type="evidence" value="ECO:0007669"/>
    <property type="project" value="TreeGrafter"/>
</dbReference>
<dbReference type="EC" id="5.6.2.4" evidence="7"/>
<keyword evidence="12" id="KW-1185">Reference proteome</keyword>
<evidence type="ECO:0000256" key="3">
    <source>
        <dbReference type="ARBA" id="ARBA00022801"/>
    </source>
</evidence>
<dbReference type="InterPro" id="IPR011545">
    <property type="entry name" value="DEAD/DEAH_box_helicase_dom"/>
</dbReference>
<dbReference type="GO" id="GO:0043138">
    <property type="term" value="F:3'-5' DNA helicase activity"/>
    <property type="evidence" value="ECO:0007669"/>
    <property type="project" value="UniProtKB-EC"/>
</dbReference>
<organism evidence="11 12">
    <name type="scientific">Bathycoccus prasinos</name>
    <dbReference type="NCBI Taxonomy" id="41875"/>
    <lineage>
        <taxon>Eukaryota</taxon>
        <taxon>Viridiplantae</taxon>
        <taxon>Chlorophyta</taxon>
        <taxon>Mamiellophyceae</taxon>
        <taxon>Mamiellales</taxon>
        <taxon>Bathycoccaceae</taxon>
        <taxon>Bathycoccus</taxon>
    </lineage>
</organism>
<evidence type="ECO:0000313" key="12">
    <source>
        <dbReference type="Proteomes" id="UP000198341"/>
    </source>
</evidence>
<keyword evidence="2" id="KW-0547">Nucleotide-binding</keyword>
<dbReference type="InterPro" id="IPR014001">
    <property type="entry name" value="Helicase_ATP-bd"/>
</dbReference>
<feature type="compositionally biased region" description="Basic and acidic residues" evidence="8">
    <location>
        <begin position="356"/>
        <end position="365"/>
    </location>
</feature>
<comment type="catalytic activity">
    <reaction evidence="6">
        <text>Couples ATP hydrolysis with the unwinding of duplex DNA by translocating in the 3'-5' direction.</text>
        <dbReference type="EC" id="5.6.2.4"/>
    </reaction>
</comment>
<dbReference type="InterPro" id="IPR004589">
    <property type="entry name" value="DNA_helicase_ATP-dep_RecQ"/>
</dbReference>
<dbReference type="InterPro" id="IPR027417">
    <property type="entry name" value="P-loop_NTPase"/>
</dbReference>
<sequence length="1288" mass="144102">MTSDTTAILRENASHRRDDALLVERKRNEIQIWERAYERAHERKPTRKDVEENESVRKMYREYKELVVSMTSTCTTKSIQNKKNNNNGKGGGDFENFHPTAKKEEYESDGEDEVIEATPPRKQRHIKQQQHNKSSSFLKSSSLPSSLVSSAEKKKNAAEAAADEASLFALKEEAKKKTKPLLVVPPAPPPSLMMRMKSNNNKGIIAGDFSSSSSFATIANKQKKKTSYEPLLCEEDERNRAKERFGAMKRREMHAMENVSLTNALKEDVVVQPRKKKKLVVREEQRAVVGTAAAAAEEEEIEIEKEDGNSAAMMREGSKINTVSKTADDNGGAKTTTTTKLPPTFSPPKKTAAQIRAEHAKEVGVAKKTAKFRGVSEHSRRKTYKAPRRRAGSAKRAPKVYTRDAARSGGSKHLNAERRERNAKGKTGKFSVGEGDDDLYSSKSKYDDSNDEDDIERNKLDALAAEKRKRLEELNDDTLQKYIADVRECLSFVAEKKGVQSMDDTNDDDDNDDDETAVLKEKLRLVLERGFGFPVFKPGQIDVILRVLRGANTLALLPTGAGKSLTYQLPALLLPGITLVISPLLALMSDQMRGLPPALKGACLRSDASYEKTEETLEEVKSGNVSILFVSPERLLNEKFLCALRECPNGVSLACIDEAHCVSEWSHNFRPAYHRLGSILFNRVMRSGMNNNNNNGKMFPVLALTATATKKTEMSLRETLNIAPENALRNDAIRDNLSLSVIRVPSCSRNSTLLHFLQKDHPKGAAIVYVAFKNEAESVANYLKVQGVVARPYHAGLDKSERHRTQMQFQENKVRVIVATVAFGMGLDKPDVRYVINYALPRSPEAYIQQCGRAGRDGNEAHCLTFLDPEDYLRSRSLTHADGCDVTSIRDLMEIVFLGNGDVLKPKTTQKKKKKQVSEEVFRDEDDDIEKRKTDYDAYGNWIPKLGRIKPDVIAPVIDVKLEAIETALSCLELWGRDAQSITSPGSRDVKLDEEYSNLLRVLPDFRSTCEIRFFGRDPKEIAKQSTLVDAILKLCPEPKADGARIFDICKAAFLSNCSLDDVAFQLKALRDNREAGYEIRDRALGFEILRDPPKGDKLRKLAFDLTKRLDAVEKGSVGKLDALYAALDYAADAEADDVQGARLRESLKWYLNASEEEGEEEEVERVEEDPNGGEEDVPVRRVAEGAKRPKCVLTEKRMLVADIREILTHRRDGKVGGAGMLRARAVARILHGIGSPKYPAAEWRRGSSAHLWERHRDVDFYTVVEMCNAEILRVRGVVPTSDTKNSE</sequence>
<dbReference type="SUPFAM" id="SSF52540">
    <property type="entry name" value="P-loop containing nucleoside triphosphate hydrolases"/>
    <property type="match status" value="1"/>
</dbReference>
<dbReference type="Pfam" id="PF00271">
    <property type="entry name" value="Helicase_C"/>
    <property type="match status" value="1"/>
</dbReference>
<dbReference type="SMART" id="SM00490">
    <property type="entry name" value="HELICc"/>
    <property type="match status" value="1"/>
</dbReference>
<feature type="compositionally biased region" description="Low complexity" evidence="8">
    <location>
        <begin position="134"/>
        <end position="150"/>
    </location>
</feature>
<keyword evidence="3" id="KW-0378">Hydrolase</keyword>
<dbReference type="GO" id="GO:0005634">
    <property type="term" value="C:nucleus"/>
    <property type="evidence" value="ECO:0007669"/>
    <property type="project" value="TreeGrafter"/>
</dbReference>
<dbReference type="GO" id="GO:0005737">
    <property type="term" value="C:cytoplasm"/>
    <property type="evidence" value="ECO:0007669"/>
    <property type="project" value="TreeGrafter"/>
</dbReference>
<protein>
    <recommendedName>
        <fullName evidence="7">DNA 3'-5' helicase</fullName>
        <ecNumber evidence="7">5.6.2.4</ecNumber>
    </recommendedName>
</protein>
<dbReference type="Gene3D" id="1.10.10.1460">
    <property type="match status" value="1"/>
</dbReference>
<dbReference type="CDD" id="cd18018">
    <property type="entry name" value="DEXHc_RecQ4-like"/>
    <property type="match status" value="1"/>
</dbReference>
<feature type="compositionally biased region" description="Basic residues" evidence="8">
    <location>
        <begin position="379"/>
        <end position="398"/>
    </location>
</feature>
<dbReference type="GO" id="GO:0009378">
    <property type="term" value="F:four-way junction helicase activity"/>
    <property type="evidence" value="ECO:0007669"/>
    <property type="project" value="TreeGrafter"/>
</dbReference>
<dbReference type="EMBL" id="FO082276">
    <property type="protein sequence ID" value="CCO15763.1"/>
    <property type="molecule type" value="Genomic_DNA"/>
</dbReference>
<evidence type="ECO:0000259" key="9">
    <source>
        <dbReference type="PROSITE" id="PS51192"/>
    </source>
</evidence>
<dbReference type="STRING" id="41875.K8F2K1"/>
<feature type="compositionally biased region" description="Basic residues" evidence="8">
    <location>
        <begin position="121"/>
        <end position="130"/>
    </location>
</feature>
<name>K8F2K1_9CHLO</name>
<dbReference type="GO" id="GO:0005694">
    <property type="term" value="C:chromosome"/>
    <property type="evidence" value="ECO:0007669"/>
    <property type="project" value="TreeGrafter"/>
</dbReference>
<dbReference type="PANTHER" id="PTHR13710:SF108">
    <property type="entry name" value="ATP-DEPENDENT DNA HELICASE Q4"/>
    <property type="match status" value="1"/>
</dbReference>
<feature type="domain" description="Helicase C-terminal" evidence="10">
    <location>
        <begin position="749"/>
        <end position="897"/>
    </location>
</feature>
<dbReference type="Proteomes" id="UP000198341">
    <property type="component" value="Chromosome 3"/>
</dbReference>
<feature type="region of interest" description="Disordered" evidence="8">
    <location>
        <begin position="300"/>
        <end position="453"/>
    </location>
</feature>
<reference evidence="11 12" key="1">
    <citation type="submission" date="2011-10" db="EMBL/GenBank/DDBJ databases">
        <authorList>
            <person name="Genoscope - CEA"/>
        </authorList>
    </citation>
    <scope>NUCLEOTIDE SEQUENCE [LARGE SCALE GENOMIC DNA]</scope>
    <source>
        <strain evidence="11 12">RCC 1105</strain>
    </source>
</reference>
<feature type="compositionally biased region" description="Basic and acidic residues" evidence="8">
    <location>
        <begin position="414"/>
        <end position="423"/>
    </location>
</feature>
<comment type="similarity">
    <text evidence="1">Belongs to the helicase family. RecQ subfamily.</text>
</comment>
<evidence type="ECO:0000256" key="1">
    <source>
        <dbReference type="ARBA" id="ARBA00005446"/>
    </source>
</evidence>
<feature type="domain" description="Helicase ATP-binding" evidence="9">
    <location>
        <begin position="544"/>
        <end position="726"/>
    </location>
</feature>
<evidence type="ECO:0000256" key="6">
    <source>
        <dbReference type="ARBA" id="ARBA00034617"/>
    </source>
</evidence>
<dbReference type="GO" id="GO:0003676">
    <property type="term" value="F:nucleic acid binding"/>
    <property type="evidence" value="ECO:0007669"/>
    <property type="project" value="InterPro"/>
</dbReference>
<evidence type="ECO:0000256" key="2">
    <source>
        <dbReference type="ARBA" id="ARBA00022741"/>
    </source>
</evidence>